<evidence type="ECO:0000256" key="9">
    <source>
        <dbReference type="PIRSR" id="PIRSR602401-1"/>
    </source>
</evidence>
<dbReference type="STRING" id="3988.B9SV76"/>
<dbReference type="Pfam" id="PF00067">
    <property type="entry name" value="p450"/>
    <property type="match status" value="1"/>
</dbReference>
<dbReference type="GO" id="GO:0020037">
    <property type="term" value="F:heme binding"/>
    <property type="evidence" value="ECO:0007669"/>
    <property type="project" value="InterPro"/>
</dbReference>
<keyword evidence="9 10" id="KW-0349">Heme</keyword>
<dbReference type="PRINTS" id="PR00463">
    <property type="entry name" value="EP450I"/>
</dbReference>
<dbReference type="FunFam" id="1.10.630.10:FF:000022">
    <property type="entry name" value="Taxadiene 5-alpha hydroxylase"/>
    <property type="match status" value="1"/>
</dbReference>
<evidence type="ECO:0000313" key="11">
    <source>
        <dbReference type="EMBL" id="EEF32498.1"/>
    </source>
</evidence>
<sequence>MEVFLITCILASVSFLVFVFRYLFSNDSFKKLPPGSMGWPIIGETLEFLFGKPENFVFKRMEKYSHDIFKTKILGEKTAVICGPNGHKFLFSNEQKLFTVFRPHSMQKLFRSSYQNKAPPKEAELKNLRASPAFLKPEALVRYLAKMDSITQQQMRNHWEGKDSVKVFPFSKTLTLTLACRFFLGTEDPERIARLVGHFDDITVGMHSITVNFPGTIFYRAKKAVTAIRKELIAVVKQKKEAIAAGAPMQDILSHMIVASDPSGKFMPEAEIADKMMGLLTAGYSTVATSITFFMKYVGERPDIYKKILEEQREVASAKKEGEVLQWEDVQKMKYTWNAVNEVMRLTPPLQGTFREAITDFTYAGYTIPKGWKIYWTVTTTNKNPEYFPNPEEFDPSRYDDDKAIPPYAFVPFGGGPRTCPGKEYARLAILTFVHHVIKRFKWELEIPGEKIFGDMMPTPEKGLPVRLRPANF</sequence>
<keyword evidence="7 10" id="KW-0560">Oxidoreductase</keyword>
<dbReference type="GO" id="GO:0005506">
    <property type="term" value="F:iron ion binding"/>
    <property type="evidence" value="ECO:0007669"/>
    <property type="project" value="InterPro"/>
</dbReference>
<gene>
    <name evidence="11" type="ORF">RCOM_0771070</name>
</gene>
<dbReference type="OMA" id="MIVATDE"/>
<dbReference type="Proteomes" id="UP000008311">
    <property type="component" value="Unassembled WGS sequence"/>
</dbReference>
<dbReference type="InterPro" id="IPR002401">
    <property type="entry name" value="Cyt_P450_E_grp-I"/>
</dbReference>
<dbReference type="PANTHER" id="PTHR24286">
    <property type="entry name" value="CYTOCHROME P450 26"/>
    <property type="match status" value="1"/>
</dbReference>
<dbReference type="InterPro" id="IPR001128">
    <property type="entry name" value="Cyt_P450"/>
</dbReference>
<evidence type="ECO:0000256" key="5">
    <source>
        <dbReference type="ARBA" id="ARBA00022723"/>
    </source>
</evidence>
<evidence type="ECO:0000256" key="6">
    <source>
        <dbReference type="ARBA" id="ARBA00022989"/>
    </source>
</evidence>
<keyword evidence="5 9" id="KW-0479">Metal-binding</keyword>
<dbReference type="PRINTS" id="PR00385">
    <property type="entry name" value="P450"/>
</dbReference>
<dbReference type="PROSITE" id="PS00086">
    <property type="entry name" value="CYTOCHROME_P450"/>
    <property type="match status" value="1"/>
</dbReference>
<dbReference type="OrthoDB" id="1372046at2759"/>
<proteinExistence type="inferred from homology"/>
<evidence type="ECO:0000256" key="7">
    <source>
        <dbReference type="ARBA" id="ARBA00023002"/>
    </source>
</evidence>
<comment type="subcellular location">
    <subcellularLocation>
        <location evidence="2">Membrane</location>
        <topology evidence="2">Single-pass membrane protein</topology>
    </subcellularLocation>
</comment>
<accession>B9SV76</accession>
<evidence type="ECO:0000256" key="1">
    <source>
        <dbReference type="ARBA" id="ARBA00001971"/>
    </source>
</evidence>
<protein>
    <submittedName>
        <fullName evidence="11">Cytochrome P450, putative</fullName>
        <ecNumber evidence="11">1.14.13.77</ecNumber>
    </submittedName>
</protein>
<reference evidence="12" key="1">
    <citation type="journal article" date="2010" name="Nat. Biotechnol.">
        <title>Draft genome sequence of the oilseed species Ricinus communis.</title>
        <authorList>
            <person name="Chan A.P."/>
            <person name="Crabtree J."/>
            <person name="Zhao Q."/>
            <person name="Lorenzi H."/>
            <person name="Orvis J."/>
            <person name="Puiu D."/>
            <person name="Melake-Berhan A."/>
            <person name="Jones K.M."/>
            <person name="Redman J."/>
            <person name="Chen G."/>
            <person name="Cahoon E.B."/>
            <person name="Gedil M."/>
            <person name="Stanke M."/>
            <person name="Haas B.J."/>
            <person name="Wortman J.R."/>
            <person name="Fraser-Liggett C.M."/>
            <person name="Ravel J."/>
            <person name="Rabinowicz P.D."/>
        </authorList>
    </citation>
    <scope>NUCLEOTIDE SEQUENCE [LARGE SCALE GENOMIC DNA]</scope>
    <source>
        <strain evidence="12">cv. Hale</strain>
    </source>
</reference>
<dbReference type="Gene3D" id="1.10.630.10">
    <property type="entry name" value="Cytochrome P450"/>
    <property type="match status" value="1"/>
</dbReference>
<evidence type="ECO:0000256" key="10">
    <source>
        <dbReference type="RuleBase" id="RU000461"/>
    </source>
</evidence>
<dbReference type="InterPro" id="IPR017972">
    <property type="entry name" value="Cyt_P450_CS"/>
</dbReference>
<evidence type="ECO:0000256" key="8">
    <source>
        <dbReference type="ARBA" id="ARBA00023004"/>
    </source>
</evidence>
<evidence type="ECO:0000256" key="2">
    <source>
        <dbReference type="ARBA" id="ARBA00004167"/>
    </source>
</evidence>
<evidence type="ECO:0000256" key="4">
    <source>
        <dbReference type="ARBA" id="ARBA00022692"/>
    </source>
</evidence>
<comment type="cofactor">
    <cofactor evidence="1 9">
        <name>heme</name>
        <dbReference type="ChEBI" id="CHEBI:30413"/>
    </cofactor>
</comment>
<dbReference type="GO" id="GO:0004497">
    <property type="term" value="F:monooxygenase activity"/>
    <property type="evidence" value="ECO:0000318"/>
    <property type="project" value="GO_Central"/>
</dbReference>
<keyword evidence="4" id="KW-0812">Transmembrane</keyword>
<name>B9SV76_RICCO</name>
<dbReference type="EC" id="1.14.13.77" evidence="11"/>
<dbReference type="EMBL" id="EQ974162">
    <property type="protein sequence ID" value="EEF32498.1"/>
    <property type="molecule type" value="Genomic_DNA"/>
</dbReference>
<dbReference type="KEGG" id="rcu:8283918"/>
<keyword evidence="6" id="KW-0472">Membrane</keyword>
<keyword evidence="8 9" id="KW-0408">Iron</keyword>
<dbReference type="SUPFAM" id="SSF48264">
    <property type="entry name" value="Cytochrome P450"/>
    <property type="match status" value="1"/>
</dbReference>
<dbReference type="InParanoid" id="B9SV76"/>
<evidence type="ECO:0000313" key="12">
    <source>
        <dbReference type="Proteomes" id="UP000008311"/>
    </source>
</evidence>
<dbReference type="InterPro" id="IPR036396">
    <property type="entry name" value="Cyt_P450_sf"/>
</dbReference>
<feature type="binding site" description="axial binding residue" evidence="9">
    <location>
        <position position="420"/>
    </location>
    <ligand>
        <name>heme</name>
        <dbReference type="ChEBI" id="CHEBI:30413"/>
    </ligand>
    <ligandPart>
        <name>Fe</name>
        <dbReference type="ChEBI" id="CHEBI:18248"/>
    </ligandPart>
</feature>
<dbReference type="PANTHER" id="PTHR24286:SF296">
    <property type="entry name" value="CYTOCHROME P450"/>
    <property type="match status" value="1"/>
</dbReference>
<dbReference type="eggNOG" id="KOG0157">
    <property type="taxonomic scope" value="Eukaryota"/>
</dbReference>
<keyword evidence="6" id="KW-1133">Transmembrane helix</keyword>
<comment type="similarity">
    <text evidence="3 10">Belongs to the cytochrome P450 family.</text>
</comment>
<keyword evidence="12" id="KW-1185">Reference proteome</keyword>
<dbReference type="GO" id="GO:0016705">
    <property type="term" value="F:oxidoreductase activity, acting on paired donors, with incorporation or reduction of molecular oxygen"/>
    <property type="evidence" value="ECO:0007669"/>
    <property type="project" value="InterPro"/>
</dbReference>
<evidence type="ECO:0000256" key="3">
    <source>
        <dbReference type="ARBA" id="ARBA00010617"/>
    </source>
</evidence>
<dbReference type="AlphaFoldDB" id="B9SV76"/>
<dbReference type="GO" id="GO:0016020">
    <property type="term" value="C:membrane"/>
    <property type="evidence" value="ECO:0007669"/>
    <property type="project" value="UniProtKB-SubCell"/>
</dbReference>
<organism evidence="11 12">
    <name type="scientific">Ricinus communis</name>
    <name type="common">Castor bean</name>
    <dbReference type="NCBI Taxonomy" id="3988"/>
    <lineage>
        <taxon>Eukaryota</taxon>
        <taxon>Viridiplantae</taxon>
        <taxon>Streptophyta</taxon>
        <taxon>Embryophyta</taxon>
        <taxon>Tracheophyta</taxon>
        <taxon>Spermatophyta</taxon>
        <taxon>Magnoliopsida</taxon>
        <taxon>eudicotyledons</taxon>
        <taxon>Gunneridae</taxon>
        <taxon>Pentapetalae</taxon>
        <taxon>rosids</taxon>
        <taxon>fabids</taxon>
        <taxon>Malpighiales</taxon>
        <taxon>Euphorbiaceae</taxon>
        <taxon>Acalyphoideae</taxon>
        <taxon>Acalypheae</taxon>
        <taxon>Ricinus</taxon>
    </lineage>
</organism>
<keyword evidence="10" id="KW-0503">Monooxygenase</keyword>
<dbReference type="CDD" id="cd11043">
    <property type="entry name" value="CYP90-like"/>
    <property type="match status" value="1"/>
</dbReference>